<dbReference type="CDD" id="cd10030">
    <property type="entry name" value="UDG-F4_TTUDGA_SPO1dp_like"/>
    <property type="match status" value="1"/>
</dbReference>
<dbReference type="PANTHER" id="PTHR33693">
    <property type="entry name" value="TYPE-5 URACIL-DNA GLYCOSYLASE"/>
    <property type="match status" value="1"/>
</dbReference>
<keyword evidence="11" id="KW-0234">DNA repair</keyword>
<evidence type="ECO:0000256" key="4">
    <source>
        <dbReference type="ARBA" id="ARBA00019403"/>
    </source>
</evidence>
<keyword evidence="10" id="KW-0411">Iron-sulfur</keyword>
<evidence type="ECO:0000256" key="11">
    <source>
        <dbReference type="ARBA" id="ARBA00023204"/>
    </source>
</evidence>
<keyword evidence="5" id="KW-0004">4Fe-4S</keyword>
<organism evidence="13 14">
    <name type="scientific">Candidatus Iainarchaeum sp</name>
    <dbReference type="NCBI Taxonomy" id="3101447"/>
    <lineage>
        <taxon>Archaea</taxon>
        <taxon>Candidatus Iainarchaeota</taxon>
        <taxon>Candidatus Iainarchaeia</taxon>
        <taxon>Candidatus Iainarchaeales</taxon>
        <taxon>Candidatus Iainarchaeaceae</taxon>
        <taxon>Candidatus Iainarchaeum</taxon>
    </lineage>
</organism>
<gene>
    <name evidence="13" type="ORF">FJY86_04435</name>
</gene>
<dbReference type="SMART" id="SM00986">
    <property type="entry name" value="UDG"/>
    <property type="match status" value="1"/>
</dbReference>
<evidence type="ECO:0000256" key="10">
    <source>
        <dbReference type="ARBA" id="ARBA00023014"/>
    </source>
</evidence>
<comment type="caution">
    <text evidence="13">The sequence shown here is derived from an EMBL/GenBank/DDBJ whole genome shotgun (WGS) entry which is preliminary data.</text>
</comment>
<keyword evidence="7" id="KW-0227">DNA damage</keyword>
<dbReference type="SUPFAM" id="SSF52141">
    <property type="entry name" value="Uracil-DNA glycosylase-like"/>
    <property type="match status" value="1"/>
</dbReference>
<dbReference type="InterPro" id="IPR005273">
    <property type="entry name" value="Ura-DNA_glyco_family4"/>
</dbReference>
<proteinExistence type="inferred from homology"/>
<sequence>MENLSLLHQKINACTLCPLSQTRIKAVPGEGPVHPKIMLIGEAPGRNEDESGRPFCGAAGKKLDMLLESAGLSRAEVFITSVVKCHPPENRVPTLEEAHACKNNYLFEQINILQPKIIGLMGRTAISHVLENEKIDLEKMHGKIIERNN</sequence>
<keyword evidence="8" id="KW-0378">Hydrolase</keyword>
<evidence type="ECO:0000256" key="8">
    <source>
        <dbReference type="ARBA" id="ARBA00022801"/>
    </source>
</evidence>
<evidence type="ECO:0000256" key="9">
    <source>
        <dbReference type="ARBA" id="ARBA00023004"/>
    </source>
</evidence>
<protein>
    <recommendedName>
        <fullName evidence="4">Type-4 uracil-DNA glycosylase</fullName>
        <ecNumber evidence="3">3.2.2.27</ecNumber>
    </recommendedName>
</protein>
<evidence type="ECO:0000256" key="6">
    <source>
        <dbReference type="ARBA" id="ARBA00022723"/>
    </source>
</evidence>
<comment type="similarity">
    <text evidence="2">Belongs to the uracil-DNA glycosylase (UDG) superfamily. Type 4 (UDGa) family.</text>
</comment>
<evidence type="ECO:0000256" key="5">
    <source>
        <dbReference type="ARBA" id="ARBA00022485"/>
    </source>
</evidence>
<dbReference type="Gene3D" id="3.40.470.10">
    <property type="entry name" value="Uracil-DNA glycosylase-like domain"/>
    <property type="match status" value="1"/>
</dbReference>
<dbReference type="NCBIfam" id="TIGR00758">
    <property type="entry name" value="UDG_fam4"/>
    <property type="match status" value="1"/>
</dbReference>
<keyword evidence="6" id="KW-0479">Metal-binding</keyword>
<reference evidence="13" key="1">
    <citation type="submission" date="2019-03" db="EMBL/GenBank/DDBJ databases">
        <title>Lake Tanganyika Metagenome-Assembled Genomes (MAGs).</title>
        <authorList>
            <person name="Tran P."/>
        </authorList>
    </citation>
    <scope>NUCLEOTIDE SEQUENCE</scope>
    <source>
        <strain evidence="13">M_DeepCast_50m_m2_156</strain>
    </source>
</reference>
<dbReference type="GO" id="GO:0051539">
    <property type="term" value="F:4 iron, 4 sulfur cluster binding"/>
    <property type="evidence" value="ECO:0007669"/>
    <property type="project" value="UniProtKB-KW"/>
</dbReference>
<dbReference type="EC" id="3.2.2.27" evidence="3"/>
<evidence type="ECO:0000256" key="1">
    <source>
        <dbReference type="ARBA" id="ARBA00001400"/>
    </source>
</evidence>
<evidence type="ECO:0000256" key="2">
    <source>
        <dbReference type="ARBA" id="ARBA00006521"/>
    </source>
</evidence>
<dbReference type="InterPro" id="IPR051536">
    <property type="entry name" value="UDG_Type-4/5"/>
</dbReference>
<dbReference type="InterPro" id="IPR036895">
    <property type="entry name" value="Uracil-DNA_glycosylase-like_sf"/>
</dbReference>
<dbReference type="Proteomes" id="UP000774699">
    <property type="component" value="Unassembled WGS sequence"/>
</dbReference>
<dbReference type="PANTHER" id="PTHR33693:SF1">
    <property type="entry name" value="TYPE-4 URACIL-DNA GLYCOSYLASE"/>
    <property type="match status" value="1"/>
</dbReference>
<comment type="catalytic activity">
    <reaction evidence="1">
        <text>Hydrolyzes single-stranded DNA or mismatched double-stranded DNA and polynucleotides, releasing free uracil.</text>
        <dbReference type="EC" id="3.2.2.27"/>
    </reaction>
</comment>
<dbReference type="GO" id="GO:0006281">
    <property type="term" value="P:DNA repair"/>
    <property type="evidence" value="ECO:0007669"/>
    <property type="project" value="UniProtKB-KW"/>
</dbReference>
<dbReference type="InterPro" id="IPR005122">
    <property type="entry name" value="Uracil-DNA_glycosylase-like"/>
</dbReference>
<evidence type="ECO:0000256" key="7">
    <source>
        <dbReference type="ARBA" id="ARBA00022763"/>
    </source>
</evidence>
<dbReference type="GO" id="GO:0004844">
    <property type="term" value="F:uracil DNA N-glycosylase activity"/>
    <property type="evidence" value="ECO:0007669"/>
    <property type="project" value="UniProtKB-EC"/>
</dbReference>
<dbReference type="Pfam" id="PF03167">
    <property type="entry name" value="UDG"/>
    <property type="match status" value="1"/>
</dbReference>
<dbReference type="EMBL" id="VGJJ01000043">
    <property type="protein sequence ID" value="MBM3282555.1"/>
    <property type="molecule type" value="Genomic_DNA"/>
</dbReference>
<evidence type="ECO:0000259" key="12">
    <source>
        <dbReference type="SMART" id="SM00986"/>
    </source>
</evidence>
<dbReference type="SMART" id="SM00987">
    <property type="entry name" value="UreE_C"/>
    <property type="match status" value="1"/>
</dbReference>
<dbReference type="GO" id="GO:0046872">
    <property type="term" value="F:metal ion binding"/>
    <property type="evidence" value="ECO:0007669"/>
    <property type="project" value="UniProtKB-KW"/>
</dbReference>
<dbReference type="AlphaFoldDB" id="A0A8T4CBQ3"/>
<evidence type="ECO:0000256" key="3">
    <source>
        <dbReference type="ARBA" id="ARBA00012030"/>
    </source>
</evidence>
<accession>A0A8T4CBQ3</accession>
<feature type="domain" description="Uracil-DNA glycosylase-like" evidence="12">
    <location>
        <begin position="28"/>
        <end position="141"/>
    </location>
</feature>
<feature type="non-terminal residue" evidence="13">
    <location>
        <position position="149"/>
    </location>
</feature>
<name>A0A8T4CBQ3_9ARCH</name>
<keyword evidence="9" id="KW-0408">Iron</keyword>
<evidence type="ECO:0000313" key="14">
    <source>
        <dbReference type="Proteomes" id="UP000774699"/>
    </source>
</evidence>
<evidence type="ECO:0000313" key="13">
    <source>
        <dbReference type="EMBL" id="MBM3282555.1"/>
    </source>
</evidence>